<keyword evidence="9" id="KW-0456">Lyase</keyword>
<dbReference type="InterPro" id="IPR058240">
    <property type="entry name" value="rSAM_sf"/>
</dbReference>
<dbReference type="InterPro" id="IPR027596">
    <property type="entry name" value="AmmeMemoSam_rS"/>
</dbReference>
<accession>A0A0P1LXD0</accession>
<keyword evidence="3 6" id="KW-0479">Metal-binding</keyword>
<dbReference type="EMBL" id="FAOP01000002">
    <property type="protein sequence ID" value="CUU01413.1"/>
    <property type="molecule type" value="Genomic_DNA"/>
</dbReference>
<accession>A0A0P1M237</accession>
<feature type="binding site" evidence="6">
    <location>
        <position position="100"/>
    </location>
    <ligand>
        <name>[4Fe-4S] cluster</name>
        <dbReference type="ChEBI" id="CHEBI:49883"/>
        <note>4Fe-4S-S-AdoMet</note>
    </ligand>
</feature>
<accession>A0A0P1M157</accession>
<evidence type="ECO:0000313" key="11">
    <source>
        <dbReference type="Proteomes" id="UP000182200"/>
    </source>
</evidence>
<feature type="binding site" evidence="6">
    <location>
        <position position="103"/>
    </location>
    <ligand>
        <name>[4Fe-4S] cluster</name>
        <dbReference type="ChEBI" id="CHEBI:49883"/>
        <note>4Fe-4S-S-AdoMet</note>
    </ligand>
</feature>
<sequence>MLGEVQTLKDVLTRNSKEGELYRKIDDKRIECFACGHRCKISDGRDGICRVRFNVGGKLYVPWGYVTSLALDPIEKKPFFHVYPGSYTLSFGMLGCDFHCDYCQNWVTSQALRDPVAGAMPDFISPEEIVEIALKYKSRIITSTYNEPLITSEWSVGILKLASQYGIRGAYVSNGNATPEVLDYLRPYVDFYKVDLKTFNDLNYRKLGGRLNVVLDTIKMLVEKGFWVEIVTLVVPGFNDSEAELRDIARFIASVSPNIPWHVTAFHKDYKMTDPDNTRPEQLIRAAEIGYEEGLRFVYAGNIPGYVDKYENTYCFNCGALLVERFGFRVLKNKIKEGKCYKCGTIIPGYWD</sequence>
<dbReference type="Gene3D" id="3.20.20.70">
    <property type="entry name" value="Aldolase class I"/>
    <property type="match status" value="1"/>
</dbReference>
<evidence type="ECO:0000256" key="2">
    <source>
        <dbReference type="ARBA" id="ARBA00022691"/>
    </source>
</evidence>
<dbReference type="PANTHER" id="PTHR30352:SF5">
    <property type="entry name" value="PYRUVATE FORMATE-LYASE 1-ACTIVATING ENZYME"/>
    <property type="match status" value="1"/>
</dbReference>
<dbReference type="AlphaFoldDB" id="A0A0P1LCR3"/>
<dbReference type="InterPro" id="IPR007197">
    <property type="entry name" value="rSAM"/>
</dbReference>
<dbReference type="GO" id="GO:0046872">
    <property type="term" value="F:metal ion binding"/>
    <property type="evidence" value="ECO:0007669"/>
    <property type="project" value="UniProtKB-KW"/>
</dbReference>
<keyword evidence="9" id="KW-0670">Pyruvate</keyword>
<dbReference type="PIRSF" id="PIRSF004869">
    <property type="entry name" value="PflX_prd"/>
    <property type="match status" value="1"/>
</dbReference>
<dbReference type="EMBL" id="CZVI01000004">
    <property type="protein sequence ID" value="CUS80995.1"/>
    <property type="molecule type" value="Genomic_DNA"/>
</dbReference>
<evidence type="ECO:0000313" key="8">
    <source>
        <dbReference type="EMBL" id="CUS80995.1"/>
    </source>
</evidence>
<accession>A0A0P1NUD7</accession>
<keyword evidence="1" id="KW-0004">4Fe-4S</keyword>
<comment type="cofactor">
    <cofactor evidence="6">
        <name>[4Fe-4S] cluster</name>
        <dbReference type="ChEBI" id="CHEBI:49883"/>
    </cofactor>
    <text evidence="6">Binds 1 [4Fe-4S] cluster. The cluster is coordinated with 3 cysteines and an exchangeable S-adenosyl-L-methionine.</text>
</comment>
<dbReference type="SUPFAM" id="SSF102114">
    <property type="entry name" value="Radical SAM enzymes"/>
    <property type="match status" value="1"/>
</dbReference>
<accession>A0A0P1NZW9</accession>
<reference evidence="8 11" key="2">
    <citation type="submission" date="2015-11" db="EMBL/GenBank/DDBJ databases">
        <authorList>
            <person name="Varghese N."/>
        </authorList>
    </citation>
    <scope>NUCLEOTIDE SEQUENCE [LARGE SCALE GENOMIC DNA]</scope>
    <source>
        <strain evidence="8 11">JGI-8</strain>
    </source>
</reference>
<evidence type="ECO:0000313" key="10">
    <source>
        <dbReference type="Proteomes" id="UP000182011"/>
    </source>
</evidence>
<accession>A0A0P1N0L0</accession>
<dbReference type="GO" id="GO:0016829">
    <property type="term" value="F:lyase activity"/>
    <property type="evidence" value="ECO:0007669"/>
    <property type="project" value="UniProtKB-KW"/>
</dbReference>
<accession>A0A0P1M5B2</accession>
<dbReference type="SMART" id="SM00729">
    <property type="entry name" value="Elp3"/>
    <property type="match status" value="1"/>
</dbReference>
<evidence type="ECO:0000259" key="7">
    <source>
        <dbReference type="PROSITE" id="PS51918"/>
    </source>
</evidence>
<keyword evidence="5 6" id="KW-0411">Iron-sulfur</keyword>
<keyword evidence="2 6" id="KW-0949">S-adenosyl-L-methionine</keyword>
<dbReference type="SFLD" id="SFLDS00029">
    <property type="entry name" value="Radical_SAM"/>
    <property type="match status" value="1"/>
</dbReference>
<dbReference type="SFLD" id="SFLDG01101">
    <property type="entry name" value="Uncharacterised_Radical_SAM_Su"/>
    <property type="match status" value="1"/>
</dbReference>
<gene>
    <name evidence="9" type="ORF">JGI4_00270</name>
    <name evidence="8" type="ORF">JGI8_00461</name>
</gene>
<feature type="domain" description="Radical SAM core" evidence="7">
    <location>
        <begin position="81"/>
        <end position="296"/>
    </location>
</feature>
<reference evidence="9 10" key="1">
    <citation type="submission" date="2015-11" db="EMBL/GenBank/DDBJ databases">
        <authorList>
            <person name="Zhang Y."/>
            <person name="Guo Z."/>
        </authorList>
    </citation>
    <scope>NUCLEOTIDE SEQUENCE [LARGE SCALE GENOMIC DNA]</scope>
    <source>
        <strain evidence="9">JGI-4</strain>
    </source>
</reference>
<evidence type="ECO:0000256" key="5">
    <source>
        <dbReference type="ARBA" id="ARBA00023014"/>
    </source>
</evidence>
<accession>A0A0N7MQ67</accession>
<dbReference type="Proteomes" id="UP000182200">
    <property type="component" value="Unassembled WGS sequence"/>
</dbReference>
<keyword evidence="11" id="KW-1185">Reference proteome</keyword>
<dbReference type="InterPro" id="IPR006638">
    <property type="entry name" value="Elp3/MiaA/NifB-like_rSAM"/>
</dbReference>
<evidence type="ECO:0000256" key="6">
    <source>
        <dbReference type="PIRSR" id="PIRSR004869-50"/>
    </source>
</evidence>
<protein>
    <submittedName>
        <fullName evidence="9">Pyruvate formate lyase activating enzyme</fullName>
    </submittedName>
</protein>
<dbReference type="STRING" id="1633631.GCA_001442925_00272"/>
<dbReference type="Pfam" id="PF04055">
    <property type="entry name" value="Radical_SAM"/>
    <property type="match status" value="1"/>
</dbReference>
<dbReference type="PANTHER" id="PTHR30352">
    <property type="entry name" value="PYRUVATE FORMATE-LYASE-ACTIVATING ENZYME"/>
    <property type="match status" value="1"/>
</dbReference>
<evidence type="ECO:0000256" key="4">
    <source>
        <dbReference type="ARBA" id="ARBA00023004"/>
    </source>
</evidence>
<name>A0A0P1LCR3_9BACT</name>
<keyword evidence="4 6" id="KW-0408">Iron</keyword>
<accession>A0A0S4MRS6</accession>
<evidence type="ECO:0000256" key="1">
    <source>
        <dbReference type="ARBA" id="ARBA00022485"/>
    </source>
</evidence>
<accession>A0A0P1LVN7</accession>
<evidence type="ECO:0000313" key="9">
    <source>
        <dbReference type="EMBL" id="CUU01413.1"/>
    </source>
</evidence>
<dbReference type="GO" id="GO:0051539">
    <property type="term" value="F:4 iron, 4 sulfur cluster binding"/>
    <property type="evidence" value="ECO:0007669"/>
    <property type="project" value="UniProtKB-KW"/>
</dbReference>
<proteinExistence type="predicted"/>
<organism evidence="9 10">
    <name type="scientific">Candidatus Kryptonium thompsonii</name>
    <dbReference type="NCBI Taxonomy" id="1633631"/>
    <lineage>
        <taxon>Bacteria</taxon>
        <taxon>Pseudomonadati</taxon>
        <taxon>Candidatus Kryptoniota</taxon>
        <taxon>Candidatus Kryptonium</taxon>
    </lineage>
</organism>
<dbReference type="PROSITE" id="PS51918">
    <property type="entry name" value="RADICAL_SAM"/>
    <property type="match status" value="1"/>
</dbReference>
<feature type="binding site" evidence="6">
    <location>
        <position position="96"/>
    </location>
    <ligand>
        <name>[4Fe-4S] cluster</name>
        <dbReference type="ChEBI" id="CHEBI:49883"/>
        <note>4Fe-4S-S-AdoMet</note>
    </ligand>
</feature>
<dbReference type="InterPro" id="IPR034457">
    <property type="entry name" value="Organic_radical-activating"/>
</dbReference>
<dbReference type="CDD" id="cd01335">
    <property type="entry name" value="Radical_SAM"/>
    <property type="match status" value="1"/>
</dbReference>
<accession>A0A0P1LCR3</accession>
<dbReference type="RefSeq" id="WP_047134929.1">
    <property type="nucleotide sequence ID" value="NZ_CZVL01000019.1"/>
</dbReference>
<dbReference type="Proteomes" id="UP000182011">
    <property type="component" value="Unassembled WGS sequence"/>
</dbReference>
<evidence type="ECO:0000256" key="3">
    <source>
        <dbReference type="ARBA" id="ARBA00022723"/>
    </source>
</evidence>
<dbReference type="InterPro" id="IPR013785">
    <property type="entry name" value="Aldolase_TIM"/>
</dbReference>
<dbReference type="NCBIfam" id="TIGR04337">
    <property type="entry name" value="AmmeMemoSam_rS"/>
    <property type="match status" value="1"/>
</dbReference>
<dbReference type="InterPro" id="IPR016431">
    <property type="entry name" value="Pyrv-formate_lyase-activ_prd"/>
</dbReference>